<sequence>MPHTSNTPKASAIEVIEHYRLFEAGPRIQSLAIASDEVRATLVRLCAIIRQHIGQGKILQVFPHRILNQRAWRITLIGEQATLYLLFDITGRFRLPIYPQEAWPARWVIDLVDHIDAYWLIEYLTQALDLTFEPIYLSTKGGDKTVNKAEQHNE</sequence>
<dbReference type="STRING" id="1122938.SAMN05660772_02445"/>
<keyword evidence="2" id="KW-1185">Reference proteome</keyword>
<dbReference type="EMBL" id="FWWV01000018">
    <property type="protein sequence ID" value="SMB85207.1"/>
    <property type="molecule type" value="Genomic_DNA"/>
</dbReference>
<dbReference type="AlphaFoldDB" id="A0A1W1UVT0"/>
<dbReference type="Proteomes" id="UP000192408">
    <property type="component" value="Unassembled WGS sequence"/>
</dbReference>
<dbReference type="RefSeq" id="WP_143933413.1">
    <property type="nucleotide sequence ID" value="NZ_FWWV01000018.1"/>
</dbReference>
<evidence type="ECO:0000313" key="2">
    <source>
        <dbReference type="Proteomes" id="UP000192408"/>
    </source>
</evidence>
<name>A0A1W1UVT0_9PAST</name>
<evidence type="ECO:0000313" key="1">
    <source>
        <dbReference type="EMBL" id="SMB85207.1"/>
    </source>
</evidence>
<reference evidence="2" key="1">
    <citation type="submission" date="2017-04" db="EMBL/GenBank/DDBJ databases">
        <authorList>
            <person name="Varghese N."/>
            <person name="Submissions S."/>
        </authorList>
    </citation>
    <scope>NUCLEOTIDE SEQUENCE [LARGE SCALE GENOMIC DNA]</scope>
    <source>
        <strain evidence="2">DSM 23072</strain>
    </source>
</reference>
<proteinExistence type="predicted"/>
<gene>
    <name evidence="1" type="ORF">SAMN05660772_02445</name>
</gene>
<organism evidence="1 2">
    <name type="scientific">Pasteurella testudinis DSM 23072</name>
    <dbReference type="NCBI Taxonomy" id="1122938"/>
    <lineage>
        <taxon>Bacteria</taxon>
        <taxon>Pseudomonadati</taxon>
        <taxon>Pseudomonadota</taxon>
        <taxon>Gammaproteobacteria</taxon>
        <taxon>Pasteurellales</taxon>
        <taxon>Pasteurellaceae</taxon>
        <taxon>Pasteurella</taxon>
    </lineage>
</organism>
<accession>A0A1W1UVT0</accession>
<protein>
    <submittedName>
        <fullName evidence="1">Uncharacterized protein</fullName>
    </submittedName>
</protein>